<dbReference type="PROSITE" id="PS50042">
    <property type="entry name" value="CNMP_BINDING_3"/>
    <property type="match status" value="1"/>
</dbReference>
<dbReference type="PANTHER" id="PTHR24567:SF68">
    <property type="entry name" value="DNA-BINDING TRANSCRIPTIONAL DUAL REGULATOR CRP"/>
    <property type="match status" value="1"/>
</dbReference>
<feature type="domain" description="Cyclic nucleotide-binding" evidence="1">
    <location>
        <begin position="15"/>
        <end position="130"/>
    </location>
</feature>
<sequence length="146" mass="15518">MAIEDDIALFARVPTLSLLGAAALQVLAIGAEQRDYGFGEKLFVQGEPADSGFIVRHGAFRVASDDGQEAVAGENVLIGELALVVPMARPATAVALEQSSVLRISRSLFQRVLESHPEAARRLRDDFAARSTAAIGAMTRVSATLR</sequence>
<dbReference type="EMBL" id="LBIA02000001">
    <property type="protein sequence ID" value="TKT71251.1"/>
    <property type="molecule type" value="Genomic_DNA"/>
</dbReference>
<dbReference type="GO" id="GO:0003700">
    <property type="term" value="F:DNA-binding transcription factor activity"/>
    <property type="evidence" value="ECO:0007669"/>
    <property type="project" value="TreeGrafter"/>
</dbReference>
<dbReference type="InterPro" id="IPR050397">
    <property type="entry name" value="Env_Response_Regulators"/>
</dbReference>
<dbReference type="SUPFAM" id="SSF51206">
    <property type="entry name" value="cAMP-binding domain-like"/>
    <property type="match status" value="1"/>
</dbReference>
<dbReference type="InterPro" id="IPR014710">
    <property type="entry name" value="RmlC-like_jellyroll"/>
</dbReference>
<gene>
    <name evidence="2" type="ORF">YH63_007415</name>
</gene>
<organism evidence="2 3">
    <name type="scientific">Afipia massiliensis</name>
    <dbReference type="NCBI Taxonomy" id="211460"/>
    <lineage>
        <taxon>Bacteria</taxon>
        <taxon>Pseudomonadati</taxon>
        <taxon>Pseudomonadota</taxon>
        <taxon>Alphaproteobacteria</taxon>
        <taxon>Hyphomicrobiales</taxon>
        <taxon>Nitrobacteraceae</taxon>
        <taxon>Afipia</taxon>
    </lineage>
</organism>
<protein>
    <submittedName>
        <fullName evidence="2">Crp/Fnr family transcriptional regulator</fullName>
    </submittedName>
</protein>
<reference evidence="2" key="1">
    <citation type="submission" date="2019-04" db="EMBL/GenBank/DDBJ databases">
        <title>Whole genome sequencing of cave bacteria.</title>
        <authorList>
            <person name="Gan H.M."/>
            <person name="Barton H."/>
            <person name="Savka M.A."/>
        </authorList>
    </citation>
    <scope>NUCLEOTIDE SEQUENCE [LARGE SCALE GENOMIC DNA]</scope>
    <source>
        <strain evidence="2">LC387</strain>
    </source>
</reference>
<comment type="caution">
    <text evidence="2">The sequence shown here is derived from an EMBL/GenBank/DDBJ whole genome shotgun (WGS) entry which is preliminary data.</text>
</comment>
<evidence type="ECO:0000313" key="3">
    <source>
        <dbReference type="Proteomes" id="UP000034832"/>
    </source>
</evidence>
<dbReference type="SMART" id="SM00100">
    <property type="entry name" value="cNMP"/>
    <property type="match status" value="1"/>
</dbReference>
<dbReference type="Pfam" id="PF00027">
    <property type="entry name" value="cNMP_binding"/>
    <property type="match status" value="1"/>
</dbReference>
<dbReference type="Proteomes" id="UP000034832">
    <property type="component" value="Unassembled WGS sequence"/>
</dbReference>
<dbReference type="AlphaFoldDB" id="A0A4U6BN04"/>
<dbReference type="Gene3D" id="2.60.120.10">
    <property type="entry name" value="Jelly Rolls"/>
    <property type="match status" value="1"/>
</dbReference>
<keyword evidence="3" id="KW-1185">Reference proteome</keyword>
<dbReference type="GO" id="GO:0005829">
    <property type="term" value="C:cytosol"/>
    <property type="evidence" value="ECO:0007669"/>
    <property type="project" value="TreeGrafter"/>
</dbReference>
<proteinExistence type="predicted"/>
<dbReference type="STRING" id="211460.YH63_11530"/>
<dbReference type="OrthoDB" id="9807547at2"/>
<accession>A0A4U6BN04</accession>
<dbReference type="RefSeq" id="WP_046828155.1">
    <property type="nucleotide sequence ID" value="NZ_LBIA02000001.1"/>
</dbReference>
<dbReference type="InterPro" id="IPR000595">
    <property type="entry name" value="cNMP-bd_dom"/>
</dbReference>
<evidence type="ECO:0000259" key="1">
    <source>
        <dbReference type="PROSITE" id="PS50042"/>
    </source>
</evidence>
<evidence type="ECO:0000313" key="2">
    <source>
        <dbReference type="EMBL" id="TKT71251.1"/>
    </source>
</evidence>
<dbReference type="CDD" id="cd00038">
    <property type="entry name" value="CAP_ED"/>
    <property type="match status" value="1"/>
</dbReference>
<dbReference type="InterPro" id="IPR018490">
    <property type="entry name" value="cNMP-bd_dom_sf"/>
</dbReference>
<dbReference type="PANTHER" id="PTHR24567">
    <property type="entry name" value="CRP FAMILY TRANSCRIPTIONAL REGULATORY PROTEIN"/>
    <property type="match status" value="1"/>
</dbReference>
<name>A0A4U6BN04_9BRAD</name>